<dbReference type="PANTHER" id="PTHR34985">
    <property type="entry name" value="SLR0554 PROTEIN"/>
    <property type="match status" value="1"/>
</dbReference>
<dbReference type="Pfam" id="PF05272">
    <property type="entry name" value="VapE-like_dom"/>
    <property type="match status" value="1"/>
</dbReference>
<proteinExistence type="predicted"/>
<dbReference type="InterPro" id="IPR007936">
    <property type="entry name" value="VapE-like_dom"/>
</dbReference>
<evidence type="ECO:0000313" key="3">
    <source>
        <dbReference type="EMBL" id="SDV47928.1"/>
    </source>
</evidence>
<feature type="compositionally biased region" description="Low complexity" evidence="1">
    <location>
        <begin position="102"/>
        <end position="120"/>
    </location>
</feature>
<evidence type="ECO:0000256" key="1">
    <source>
        <dbReference type="SAM" id="MobiDB-lite"/>
    </source>
</evidence>
<evidence type="ECO:0000259" key="2">
    <source>
        <dbReference type="Pfam" id="PF05272"/>
    </source>
</evidence>
<dbReference type="AlphaFoldDB" id="A0A1H2PMW1"/>
<reference evidence="4" key="1">
    <citation type="submission" date="2016-09" db="EMBL/GenBank/DDBJ databases">
        <authorList>
            <person name="Varghese N."/>
            <person name="Submissions S."/>
        </authorList>
    </citation>
    <scope>NUCLEOTIDE SEQUENCE [LARGE SCALE GENOMIC DNA]</scope>
    <source>
        <strain evidence="4">JS23</strain>
    </source>
</reference>
<dbReference type="STRING" id="1770053.SAMN05216551_1046"/>
<feature type="region of interest" description="Disordered" evidence="1">
    <location>
        <begin position="93"/>
        <end position="126"/>
    </location>
</feature>
<evidence type="ECO:0000313" key="4">
    <source>
        <dbReference type="Proteomes" id="UP000243719"/>
    </source>
</evidence>
<dbReference type="EMBL" id="FNLO01000004">
    <property type="protein sequence ID" value="SDV47928.1"/>
    <property type="molecule type" value="Genomic_DNA"/>
</dbReference>
<keyword evidence="4" id="KW-1185">Reference proteome</keyword>
<sequence>MRSLDSVVAQLAAAGHPTLPDGHPVADGKVHRYGKQKKYWYALHEVSRMDGSRSYAGAYGYWRGTDNGAERFQWEGSPMTQDERDALQRREREAAEKEAEQKAASAQRAATRARQQWTSANKEGHSPYLERKRITAETVRFDADGQILVPMLRYDTGDLVGLQKITPDGAKRFNKGVGKRAAACRLGDLGADDRIALVTEGYATARSVRMSTDDSVPVFVCFDAGNLAPAAAAIRARHPDLHLLFCADDDWMIERRLRDEVSERFGLADSLPLDGAAVNGTHAGVDYQLAALKKLDRHGVAFLELTVATAHAERTVRFENAGLKYAYEAAAQVGNASVVSPRFSNRGERGLTDFNDLHVEQGLEAVKTQVAAAILSALVPEAVRARVAADTVKPSPEAAADEGEIVENGAYTWQQDLKRAEKSRAVLPTLDNVFLILENDEAWAGIIAFEEFASRVMKRKAPPFIGGEEGEWTDMDDARCALWLAQRYGFNARSDVIISAVQLAADRHRYHVVREYLRELKWDGRKRVSDGWLSRYLSVPDTEYTRSVGYKWPIAAVARVMEPGCKVDNVLILEGDQGVGKSTALRILAGDAWFTDAQMVIGDKDTYVVMVGKWIIELGELDALSKAESSATKRFFSSSHDTYRPPYGRRAIDVPRQGVFAGSVNFDSYLKDESGNRRYWPVKVERPVDLEALALNRDQIWAEAYHLYERWHEQNRLSGGNTPRPWAVLSHERQLFEIEQDARYEGDIYETMIGEHVVGLTTITMREIFENCLRLETSKWTPAEQRRVGKALKALGWIRKRQSTGRRDWYYECPPDRPSPIATTSTSETDDAPL</sequence>
<accession>A0A1H2PMW1</accession>
<feature type="region of interest" description="Disordered" evidence="1">
    <location>
        <begin position="809"/>
        <end position="834"/>
    </location>
</feature>
<organism evidence="3 4">
    <name type="scientific">Chitinasiproducens palmae</name>
    <dbReference type="NCBI Taxonomy" id="1770053"/>
    <lineage>
        <taxon>Bacteria</taxon>
        <taxon>Pseudomonadati</taxon>
        <taxon>Pseudomonadota</taxon>
        <taxon>Betaproteobacteria</taxon>
        <taxon>Burkholderiales</taxon>
        <taxon>Burkholderiaceae</taxon>
        <taxon>Chitinasiproducens</taxon>
    </lineage>
</organism>
<dbReference type="PANTHER" id="PTHR34985:SF1">
    <property type="entry name" value="SLR0554 PROTEIN"/>
    <property type="match status" value="1"/>
</dbReference>
<protein>
    <submittedName>
        <fullName evidence="3">Predicted P-loop ATPase and inactivated derivatives</fullName>
    </submittedName>
</protein>
<dbReference type="Proteomes" id="UP000243719">
    <property type="component" value="Unassembled WGS sequence"/>
</dbReference>
<feature type="domain" description="Virulence-associated protein E-like" evidence="2">
    <location>
        <begin position="517"/>
        <end position="713"/>
    </location>
</feature>
<dbReference type="RefSeq" id="WP_170845071.1">
    <property type="nucleotide sequence ID" value="NZ_FNLO01000004.1"/>
</dbReference>
<name>A0A1H2PMW1_9BURK</name>
<gene>
    <name evidence="3" type="ORF">SAMN05216551_1046</name>
</gene>